<feature type="compositionally biased region" description="Acidic residues" evidence="1">
    <location>
        <begin position="81"/>
        <end position="99"/>
    </location>
</feature>
<dbReference type="EMBL" id="FNJI01000006">
    <property type="protein sequence ID" value="SDO83133.1"/>
    <property type="molecule type" value="Genomic_DNA"/>
</dbReference>
<keyword evidence="3" id="KW-1185">Reference proteome</keyword>
<protein>
    <recommendedName>
        <fullName evidence="4">DUF4177 domain-containing protein</fullName>
    </recommendedName>
</protein>
<proteinExistence type="predicted"/>
<dbReference type="OrthoDB" id="5432776at2"/>
<gene>
    <name evidence="2" type="ORF">SAMN05660330_01160</name>
</gene>
<evidence type="ECO:0000256" key="1">
    <source>
        <dbReference type="SAM" id="MobiDB-lite"/>
    </source>
</evidence>
<dbReference type="Pfam" id="PF13783">
    <property type="entry name" value="DUF4177"/>
    <property type="match status" value="1"/>
</dbReference>
<sequence>MRWGYKTVHYELKKEGLLGSAFLDEAEVEMSLNEYGRAGWELVSMLETLDGLIAVFKQPLGVGVSRDNDFSQVLSISGRDDEVDSSSPGEEEDDNDSGEDEKHIESELVEEKEQVGEQPVALTGDEQTVRLLRTKDEPTAKSDIGSIRIE</sequence>
<dbReference type="STRING" id="91360.SAMN05660330_01160"/>
<evidence type="ECO:0000313" key="2">
    <source>
        <dbReference type="EMBL" id="SDO83133.1"/>
    </source>
</evidence>
<name>A0A1H0MRS8_9BACT</name>
<dbReference type="Proteomes" id="UP000199073">
    <property type="component" value="Unassembled WGS sequence"/>
</dbReference>
<evidence type="ECO:0008006" key="4">
    <source>
        <dbReference type="Google" id="ProtNLM"/>
    </source>
</evidence>
<dbReference type="InterPro" id="IPR025234">
    <property type="entry name" value="YjzH-like"/>
</dbReference>
<feature type="region of interest" description="Disordered" evidence="1">
    <location>
        <begin position="75"/>
        <end position="150"/>
    </location>
</feature>
<dbReference type="RefSeq" id="WP_092220702.1">
    <property type="nucleotide sequence ID" value="NZ_FNJI01000006.1"/>
</dbReference>
<evidence type="ECO:0000313" key="3">
    <source>
        <dbReference type="Proteomes" id="UP000199073"/>
    </source>
</evidence>
<feature type="compositionally biased region" description="Basic and acidic residues" evidence="1">
    <location>
        <begin position="100"/>
        <end position="115"/>
    </location>
</feature>
<organism evidence="2 3">
    <name type="scientific">Desulforhopalus singaporensis</name>
    <dbReference type="NCBI Taxonomy" id="91360"/>
    <lineage>
        <taxon>Bacteria</taxon>
        <taxon>Pseudomonadati</taxon>
        <taxon>Thermodesulfobacteriota</taxon>
        <taxon>Desulfobulbia</taxon>
        <taxon>Desulfobulbales</taxon>
        <taxon>Desulfocapsaceae</taxon>
        <taxon>Desulforhopalus</taxon>
    </lineage>
</organism>
<accession>A0A1H0MRS8</accession>
<reference evidence="2 3" key="1">
    <citation type="submission" date="2016-10" db="EMBL/GenBank/DDBJ databases">
        <authorList>
            <person name="de Groot N.N."/>
        </authorList>
    </citation>
    <scope>NUCLEOTIDE SEQUENCE [LARGE SCALE GENOMIC DNA]</scope>
    <source>
        <strain evidence="2 3">DSM 12130</strain>
    </source>
</reference>
<dbReference type="AlphaFoldDB" id="A0A1H0MRS8"/>